<organism evidence="2 3">
    <name type="scientific">Trifolium medium</name>
    <dbReference type="NCBI Taxonomy" id="97028"/>
    <lineage>
        <taxon>Eukaryota</taxon>
        <taxon>Viridiplantae</taxon>
        <taxon>Streptophyta</taxon>
        <taxon>Embryophyta</taxon>
        <taxon>Tracheophyta</taxon>
        <taxon>Spermatophyta</taxon>
        <taxon>Magnoliopsida</taxon>
        <taxon>eudicotyledons</taxon>
        <taxon>Gunneridae</taxon>
        <taxon>Pentapetalae</taxon>
        <taxon>rosids</taxon>
        <taxon>fabids</taxon>
        <taxon>Fabales</taxon>
        <taxon>Fabaceae</taxon>
        <taxon>Papilionoideae</taxon>
        <taxon>50 kb inversion clade</taxon>
        <taxon>NPAAA clade</taxon>
        <taxon>Hologalegina</taxon>
        <taxon>IRL clade</taxon>
        <taxon>Trifolieae</taxon>
        <taxon>Trifolium</taxon>
    </lineage>
</organism>
<feature type="region of interest" description="Disordered" evidence="1">
    <location>
        <begin position="1"/>
        <end position="34"/>
    </location>
</feature>
<keyword evidence="3" id="KW-1185">Reference proteome</keyword>
<evidence type="ECO:0000256" key="1">
    <source>
        <dbReference type="SAM" id="MobiDB-lite"/>
    </source>
</evidence>
<accession>A0A392WIZ4</accession>
<sequence length="48" mass="5534">MDEIRKLLLSKNSDEDENSSHSNKPSKDDRCDGPQQHYATRISMIVFP</sequence>
<dbReference type="EMBL" id="LXQA011466837">
    <property type="protein sequence ID" value="MCI98201.1"/>
    <property type="molecule type" value="Genomic_DNA"/>
</dbReference>
<comment type="caution">
    <text evidence="2">The sequence shown here is derived from an EMBL/GenBank/DDBJ whole genome shotgun (WGS) entry which is preliminary data.</text>
</comment>
<feature type="non-terminal residue" evidence="2">
    <location>
        <position position="48"/>
    </location>
</feature>
<dbReference type="Proteomes" id="UP000265520">
    <property type="component" value="Unassembled WGS sequence"/>
</dbReference>
<evidence type="ECO:0000313" key="3">
    <source>
        <dbReference type="Proteomes" id="UP000265520"/>
    </source>
</evidence>
<reference evidence="2 3" key="1">
    <citation type="journal article" date="2018" name="Front. Plant Sci.">
        <title>Red Clover (Trifolium pratense) and Zigzag Clover (T. medium) - A Picture of Genomic Similarities and Differences.</title>
        <authorList>
            <person name="Dluhosova J."/>
            <person name="Istvanek J."/>
            <person name="Nedelnik J."/>
            <person name="Repkova J."/>
        </authorList>
    </citation>
    <scope>NUCLEOTIDE SEQUENCE [LARGE SCALE GENOMIC DNA]</scope>
    <source>
        <strain evidence="3">cv. 10/8</strain>
        <tissue evidence="2">Leaf</tissue>
    </source>
</reference>
<name>A0A392WIZ4_9FABA</name>
<proteinExistence type="predicted"/>
<protein>
    <submittedName>
        <fullName evidence="2">Uncharacterized protein</fullName>
    </submittedName>
</protein>
<dbReference type="AlphaFoldDB" id="A0A392WIZ4"/>
<evidence type="ECO:0000313" key="2">
    <source>
        <dbReference type="EMBL" id="MCI98201.1"/>
    </source>
</evidence>